<dbReference type="Proteomes" id="UP001248581">
    <property type="component" value="Chromosome"/>
</dbReference>
<dbReference type="Gene3D" id="2.40.160.20">
    <property type="match status" value="1"/>
</dbReference>
<feature type="chain" id="PRO_5046920473" description="Outer membrane protein beta-barrel domain-containing protein" evidence="1">
    <location>
        <begin position="27"/>
        <end position="255"/>
    </location>
</feature>
<dbReference type="EMBL" id="CP134146">
    <property type="protein sequence ID" value="WNC66892.1"/>
    <property type="molecule type" value="Genomic_DNA"/>
</dbReference>
<proteinExistence type="predicted"/>
<dbReference type="RefSeq" id="WP_348386057.1">
    <property type="nucleotide sequence ID" value="NZ_CP134146.1"/>
</dbReference>
<sequence length="255" mass="28600">MNFNFFRRIVVPAFFGFLIFSNNAIADDWTFQLEPYALATTIEGDAGIGVVDSPDIKVDFDTILENLEMAGMLHFEAHHKSGWGLALDYGFMDLQGKVNSDAGGFVDAGVRQGVLEGLVIKRKHYPNVFVDSFIGFRWWDNDIDVHIKSAVLPIDIERNIEEDWVDPIVGMRVLVHITSKSTMVLHGDIGGFGVSADVTYSMQAGIIYRMTESLSLDMRYKATWVDYEDGTSGQQGYFKYDTVTHGPLLGLVYDF</sequence>
<keyword evidence="3" id="KW-1185">Reference proteome</keyword>
<evidence type="ECO:0000313" key="2">
    <source>
        <dbReference type="EMBL" id="WNC66892.1"/>
    </source>
</evidence>
<reference evidence="3" key="1">
    <citation type="submission" date="2023-09" db="EMBL/GenBank/DDBJ databases">
        <authorList>
            <person name="Li S."/>
            <person name="Li X."/>
            <person name="Zhang C."/>
            <person name="Zhao Z."/>
        </authorList>
    </citation>
    <scope>NUCLEOTIDE SEQUENCE [LARGE SCALE GENOMIC DNA]</scope>
    <source>
        <strain evidence="3">SQ345</strain>
    </source>
</reference>
<organism evidence="2 3">
    <name type="scientific">Thalassotalea nanhaiensis</name>
    <dbReference type="NCBI Taxonomy" id="3065648"/>
    <lineage>
        <taxon>Bacteria</taxon>
        <taxon>Pseudomonadati</taxon>
        <taxon>Pseudomonadota</taxon>
        <taxon>Gammaproteobacteria</taxon>
        <taxon>Alteromonadales</taxon>
        <taxon>Colwelliaceae</taxon>
        <taxon>Thalassotalea</taxon>
    </lineage>
</organism>
<feature type="signal peptide" evidence="1">
    <location>
        <begin position="1"/>
        <end position="26"/>
    </location>
</feature>
<keyword evidence="1" id="KW-0732">Signal</keyword>
<evidence type="ECO:0000256" key="1">
    <source>
        <dbReference type="SAM" id="SignalP"/>
    </source>
</evidence>
<gene>
    <name evidence="2" type="ORF">RI845_10110</name>
</gene>
<accession>A0ABY9TDF9</accession>
<protein>
    <recommendedName>
        <fullName evidence="4">Outer membrane protein beta-barrel domain-containing protein</fullName>
    </recommendedName>
</protein>
<name>A0ABY9TDF9_9GAMM</name>
<evidence type="ECO:0008006" key="4">
    <source>
        <dbReference type="Google" id="ProtNLM"/>
    </source>
</evidence>
<evidence type="ECO:0000313" key="3">
    <source>
        <dbReference type="Proteomes" id="UP001248581"/>
    </source>
</evidence>